<protein>
    <submittedName>
        <fullName evidence="2">Putative ovule protein</fullName>
    </submittedName>
</protein>
<keyword evidence="1" id="KW-1133">Transmembrane helix</keyword>
<accession>A0A0V0GN97</accession>
<feature type="non-terminal residue" evidence="2">
    <location>
        <position position="1"/>
    </location>
</feature>
<name>A0A0V0GN97_SOLCH</name>
<keyword evidence="1" id="KW-0472">Membrane</keyword>
<dbReference type="AlphaFoldDB" id="A0A0V0GN97"/>
<evidence type="ECO:0000313" key="2">
    <source>
        <dbReference type="EMBL" id="JAP09729.1"/>
    </source>
</evidence>
<organism evidence="2">
    <name type="scientific">Solanum chacoense</name>
    <name type="common">Chaco potato</name>
    <dbReference type="NCBI Taxonomy" id="4108"/>
    <lineage>
        <taxon>Eukaryota</taxon>
        <taxon>Viridiplantae</taxon>
        <taxon>Streptophyta</taxon>
        <taxon>Embryophyta</taxon>
        <taxon>Tracheophyta</taxon>
        <taxon>Spermatophyta</taxon>
        <taxon>Magnoliopsida</taxon>
        <taxon>eudicotyledons</taxon>
        <taxon>Gunneridae</taxon>
        <taxon>Pentapetalae</taxon>
        <taxon>asterids</taxon>
        <taxon>lamiids</taxon>
        <taxon>Solanales</taxon>
        <taxon>Solanaceae</taxon>
        <taxon>Solanoideae</taxon>
        <taxon>Solaneae</taxon>
        <taxon>Solanum</taxon>
    </lineage>
</organism>
<sequence length="85" mass="10087">GHKYKCHSFPQARDYRLNIGRYITHEIVFSVYISSYSFPYWQWVMYMSAVSLNPLTNSSFWISLLKQTGSMFSEKQLGYAKIHSY</sequence>
<feature type="transmembrane region" description="Helical" evidence="1">
    <location>
        <begin position="43"/>
        <end position="65"/>
    </location>
</feature>
<evidence type="ECO:0000256" key="1">
    <source>
        <dbReference type="SAM" id="Phobius"/>
    </source>
</evidence>
<dbReference type="EMBL" id="GEDG01034446">
    <property type="protein sequence ID" value="JAP09729.1"/>
    <property type="molecule type" value="Transcribed_RNA"/>
</dbReference>
<keyword evidence="1" id="KW-0812">Transmembrane</keyword>
<proteinExistence type="predicted"/>
<reference evidence="2" key="1">
    <citation type="submission" date="2015-12" db="EMBL/GenBank/DDBJ databases">
        <title>Gene expression during late stages of embryo sac development: a critical building block for successful pollen-pistil interactions.</title>
        <authorList>
            <person name="Liu Y."/>
            <person name="Joly V."/>
            <person name="Sabar M."/>
            <person name="Matton D.P."/>
        </authorList>
    </citation>
    <scope>NUCLEOTIDE SEQUENCE</scope>
</reference>